<dbReference type="Pfam" id="PF17389">
    <property type="entry name" value="Bac_rhamnosid6H"/>
    <property type="match status" value="1"/>
</dbReference>
<dbReference type="HOGENOM" id="CLU_007933_3_0_1"/>
<dbReference type="Proteomes" id="UP000016934">
    <property type="component" value="Unassembled WGS sequence"/>
</dbReference>
<dbReference type="Gene3D" id="1.50.10.10">
    <property type="match status" value="1"/>
</dbReference>
<dbReference type="PANTHER" id="PTHR34987">
    <property type="entry name" value="C, PUTATIVE (AFU_ORTHOLOGUE AFUA_3G02880)-RELATED"/>
    <property type="match status" value="1"/>
</dbReference>
<gene>
    <name evidence="4" type="ORF">COCSADRAFT_186318</name>
</gene>
<dbReference type="AlphaFoldDB" id="M2T4P7"/>
<name>M2T4P7_COCSN</name>
<dbReference type="GO" id="GO:0005975">
    <property type="term" value="P:carbohydrate metabolic process"/>
    <property type="evidence" value="ECO:0007669"/>
    <property type="project" value="InterPro"/>
</dbReference>
<feature type="chain" id="PRO_5004026232" evidence="1">
    <location>
        <begin position="23"/>
        <end position="681"/>
    </location>
</feature>
<proteinExistence type="predicted"/>
<dbReference type="Pfam" id="PF17390">
    <property type="entry name" value="Bac_rhamnosid_C"/>
    <property type="match status" value="1"/>
</dbReference>
<dbReference type="PANTHER" id="PTHR34987:SF5">
    <property type="entry name" value="ALPHA-RHAMNOSIDASE"/>
    <property type="match status" value="1"/>
</dbReference>
<reference evidence="4 5" key="1">
    <citation type="journal article" date="2012" name="PLoS Pathog.">
        <title>Diverse lifestyles and strategies of plant pathogenesis encoded in the genomes of eighteen Dothideomycetes fungi.</title>
        <authorList>
            <person name="Ohm R.A."/>
            <person name="Feau N."/>
            <person name="Henrissat B."/>
            <person name="Schoch C.L."/>
            <person name="Horwitz B.A."/>
            <person name="Barry K.W."/>
            <person name="Condon B.J."/>
            <person name="Copeland A.C."/>
            <person name="Dhillon B."/>
            <person name="Glaser F."/>
            <person name="Hesse C.N."/>
            <person name="Kosti I."/>
            <person name="LaButti K."/>
            <person name="Lindquist E.A."/>
            <person name="Lucas S."/>
            <person name="Salamov A.A."/>
            <person name="Bradshaw R.E."/>
            <person name="Ciuffetti L."/>
            <person name="Hamelin R.C."/>
            <person name="Kema G.H.J."/>
            <person name="Lawrence C."/>
            <person name="Scott J.A."/>
            <person name="Spatafora J.W."/>
            <person name="Turgeon B.G."/>
            <person name="de Wit P.J.G.M."/>
            <person name="Zhong S."/>
            <person name="Goodwin S.B."/>
            <person name="Grigoriev I.V."/>
        </authorList>
    </citation>
    <scope>NUCLEOTIDE SEQUENCE [LARGE SCALE GENOMIC DNA]</scope>
    <source>
        <strain evidence="5">ND90Pr / ATCC 201652</strain>
    </source>
</reference>
<evidence type="ECO:0000256" key="1">
    <source>
        <dbReference type="SAM" id="SignalP"/>
    </source>
</evidence>
<dbReference type="eggNOG" id="ENOG502QWE4">
    <property type="taxonomic scope" value="Eukaryota"/>
</dbReference>
<protein>
    <submittedName>
        <fullName evidence="4">Glycoside hydrolase family 78 protein</fullName>
    </submittedName>
</protein>
<dbReference type="OMA" id="IMYNTQN"/>
<evidence type="ECO:0000259" key="2">
    <source>
        <dbReference type="Pfam" id="PF17389"/>
    </source>
</evidence>
<dbReference type="RefSeq" id="XP_007694739.1">
    <property type="nucleotide sequence ID" value="XM_007696549.1"/>
</dbReference>
<reference evidence="5" key="2">
    <citation type="journal article" date="2013" name="PLoS Genet.">
        <title>Comparative genome structure, secondary metabolite, and effector coding capacity across Cochliobolus pathogens.</title>
        <authorList>
            <person name="Condon B.J."/>
            <person name="Leng Y."/>
            <person name="Wu D."/>
            <person name="Bushley K.E."/>
            <person name="Ohm R.A."/>
            <person name="Otillar R."/>
            <person name="Martin J."/>
            <person name="Schackwitz W."/>
            <person name="Grimwood J."/>
            <person name="MohdZainudin N."/>
            <person name="Xue C."/>
            <person name="Wang R."/>
            <person name="Manning V.A."/>
            <person name="Dhillon B."/>
            <person name="Tu Z.J."/>
            <person name="Steffenson B.J."/>
            <person name="Salamov A."/>
            <person name="Sun H."/>
            <person name="Lowry S."/>
            <person name="LaButti K."/>
            <person name="Han J."/>
            <person name="Copeland A."/>
            <person name="Lindquist E."/>
            <person name="Barry K."/>
            <person name="Schmutz J."/>
            <person name="Baker S.E."/>
            <person name="Ciuffetti L.M."/>
            <person name="Grigoriev I.V."/>
            <person name="Zhong S."/>
            <person name="Turgeon B.G."/>
        </authorList>
    </citation>
    <scope>NUCLEOTIDE SEQUENCE [LARGE SCALE GENOMIC DNA]</scope>
    <source>
        <strain evidence="5">ND90Pr / ATCC 201652</strain>
    </source>
</reference>
<feature type="domain" description="Alpha-L-rhamnosidase C-terminal" evidence="3">
    <location>
        <begin position="576"/>
        <end position="642"/>
    </location>
</feature>
<dbReference type="InterPro" id="IPR035398">
    <property type="entry name" value="Bac_rhamnosid_C"/>
</dbReference>
<feature type="signal peptide" evidence="1">
    <location>
        <begin position="1"/>
        <end position="22"/>
    </location>
</feature>
<evidence type="ECO:0000259" key="3">
    <source>
        <dbReference type="Pfam" id="PF17390"/>
    </source>
</evidence>
<organism evidence="4 5">
    <name type="scientific">Cochliobolus sativus (strain ND90Pr / ATCC 201652)</name>
    <name type="common">Common root rot and spot blotch fungus</name>
    <name type="synonym">Bipolaris sorokiniana</name>
    <dbReference type="NCBI Taxonomy" id="665912"/>
    <lineage>
        <taxon>Eukaryota</taxon>
        <taxon>Fungi</taxon>
        <taxon>Dikarya</taxon>
        <taxon>Ascomycota</taxon>
        <taxon>Pezizomycotina</taxon>
        <taxon>Dothideomycetes</taxon>
        <taxon>Pleosporomycetidae</taxon>
        <taxon>Pleosporales</taxon>
        <taxon>Pleosporineae</taxon>
        <taxon>Pleosporaceae</taxon>
        <taxon>Bipolaris</taxon>
    </lineage>
</organism>
<dbReference type="GeneID" id="19133556"/>
<dbReference type="SUPFAM" id="SSF48208">
    <property type="entry name" value="Six-hairpin glycosidases"/>
    <property type="match status" value="1"/>
</dbReference>
<dbReference type="EMBL" id="KB445637">
    <property type="protein sequence ID" value="EMD69410.1"/>
    <property type="molecule type" value="Genomic_DNA"/>
</dbReference>
<accession>M2T4P7</accession>
<evidence type="ECO:0000313" key="4">
    <source>
        <dbReference type="EMBL" id="EMD69410.1"/>
    </source>
</evidence>
<dbReference type="Gene3D" id="2.60.420.10">
    <property type="entry name" value="Maltose phosphorylase, domain 3"/>
    <property type="match status" value="1"/>
</dbReference>
<dbReference type="OrthoDB" id="10036721at2759"/>
<dbReference type="InterPro" id="IPR008928">
    <property type="entry name" value="6-hairpin_glycosidase_sf"/>
</dbReference>
<dbReference type="InterPro" id="IPR012341">
    <property type="entry name" value="6hp_glycosidase-like_sf"/>
</dbReference>
<sequence>MDMSTLGWAFIALLLFPLDILAAGCWRDTVCTGPTEAAFSGPWNQLIYAPRNRTVRPRSVFTLRDRHHASYPRTATLRGNGTTVVFDFGCEVGGIATLTYTSNGTGTIGIAFSEALNWVGYSSDSSNGKFSGGDGALYFNISGAGTGAYTMPDEVLRGGFKYMTAFLITDTGTHVVLVDAQLELSFQPTWSNLQAYQGYFYCDDLWLNAIWYGGAYTLQTNAVPPNTGRWVPMLEKGWANNGTLGPGSSILVDGAKRDRAVWPGDMGIAVPSAFVSTGDMESVKNALQVMFDYQNADGSLPESGPPLLQQKSDTYHMWTLIGTYNYMLYTGDADFVLKNWPKYLKAIDYIYAKVDSSGLLNQTGTRDWGRWNTGSNNTAANVLLFHTLQTSALLATWLNDTTSLASTWRTRATSLQTALLTHSFDPSYGAFRDNATSTSLYPQDANSLALLFSLIPPNSSTALSISTALTKNWTPLGAQPPELPGNISPFISGFEIQAHFKARRADRGLELIRRSWGWYAKHLNGTYSSTVIEGYRVDGTFGYRAERGYENDASYVSHSHGWSSGPTSAMTEWVAGIRVVEPAGRRWEVQPGFGDLKRAEAGFKTGLGGFRVKWERGEGGYGVVVETPAGTRGVVRLPVEGDGGEIVVVNEVVLGREEYVVGHGQAVFELVGGKYSIRVSN</sequence>
<feature type="domain" description="Alpha-L-rhamnosidase six-hairpin glycosidase" evidence="2">
    <location>
        <begin position="248"/>
        <end position="462"/>
    </location>
</feature>
<evidence type="ECO:0000313" key="5">
    <source>
        <dbReference type="Proteomes" id="UP000016934"/>
    </source>
</evidence>
<keyword evidence="5" id="KW-1185">Reference proteome</keyword>
<dbReference type="FunFam" id="1.50.10.10:FF:000052">
    <property type="entry name" value="Alpha-L-rhamnosidase B, putative"/>
    <property type="match status" value="1"/>
</dbReference>
<dbReference type="KEGG" id="bsc:COCSADRAFT_186318"/>
<keyword evidence="4" id="KW-0378">Hydrolase</keyword>
<keyword evidence="1" id="KW-0732">Signal</keyword>
<dbReference type="InterPro" id="IPR035396">
    <property type="entry name" value="Bac_rhamnosid6H"/>
</dbReference>
<dbReference type="GO" id="GO:0016787">
    <property type="term" value="F:hydrolase activity"/>
    <property type="evidence" value="ECO:0007669"/>
    <property type="project" value="UniProtKB-KW"/>
</dbReference>